<feature type="domain" description="Transposase IS204/IS1001/IS1096/IS1165 DDE" evidence="1">
    <location>
        <begin position="160"/>
        <end position="407"/>
    </location>
</feature>
<dbReference type="InterPro" id="IPR032877">
    <property type="entry name" value="Transposase_HTH"/>
</dbReference>
<dbReference type="EMBL" id="LT854705">
    <property type="protein sequence ID" value="SMS13672.1"/>
    <property type="molecule type" value="Genomic_DNA"/>
</dbReference>
<protein>
    <submittedName>
        <fullName evidence="12">Mobile element protein</fullName>
    </submittedName>
</protein>
<reference evidence="16" key="1">
    <citation type="submission" date="2017-05" db="EMBL/GenBank/DDBJ databases">
        <authorList>
            <person name="Papadimitriou K."/>
        </authorList>
    </citation>
    <scope>NUCLEOTIDE SEQUENCE [LARGE SCALE GENOMIC DNA]</scope>
    <source>
        <strain evidence="16">ACA-DC 3411</strain>
    </source>
</reference>
<organism evidence="12 16">
    <name type="scientific">Levilactobacillus zymae</name>
    <dbReference type="NCBI Taxonomy" id="267363"/>
    <lineage>
        <taxon>Bacteria</taxon>
        <taxon>Bacillati</taxon>
        <taxon>Bacillota</taxon>
        <taxon>Bacilli</taxon>
        <taxon>Lactobacillales</taxon>
        <taxon>Lactobacillaceae</taxon>
        <taxon>Levilactobacillus</taxon>
    </lineage>
</organism>
<dbReference type="KEGG" id="lzy:LZ3411_0326"/>
<evidence type="ECO:0000313" key="16">
    <source>
        <dbReference type="Proteomes" id="UP000195412"/>
    </source>
</evidence>
<dbReference type="Pfam" id="PF14690">
    <property type="entry name" value="Zn_ribbon_ISL3"/>
    <property type="match status" value="1"/>
</dbReference>
<gene>
    <name evidence="4" type="ORF">LZ3411_0028</name>
    <name evidence="5" type="ORF">LZ3411_0326</name>
    <name evidence="6" type="ORF">LZ3411_0622</name>
    <name evidence="7" type="ORF">LZ3411_0658</name>
    <name evidence="8" type="ORF">LZ3411_0720</name>
    <name evidence="9" type="ORF">LZ3411_0875</name>
    <name evidence="10" type="ORF">LZ3411_0981</name>
    <name evidence="11" type="ORF">LZ3411_0987</name>
    <name evidence="12" type="ORF">LZ3411_1125</name>
    <name evidence="13" type="ORF">LZ3411_1434</name>
    <name evidence="14" type="ORF">LZ3411_1509</name>
    <name evidence="15" type="ORF">LZ3411_1636</name>
</gene>
<dbReference type="EMBL" id="LT854705">
    <property type="protein sequence ID" value="SMS13376.1"/>
    <property type="molecule type" value="Genomic_DNA"/>
</dbReference>
<dbReference type="EMBL" id="LT854705">
    <property type="protein sequence ID" value="SMS14484.1"/>
    <property type="molecule type" value="Genomic_DNA"/>
</dbReference>
<dbReference type="EMBL" id="LT854705">
    <property type="protein sequence ID" value="SMS14686.1"/>
    <property type="molecule type" value="Genomic_DNA"/>
</dbReference>
<dbReference type="Proteomes" id="UP000195412">
    <property type="component" value="Chromosome I"/>
</dbReference>
<dbReference type="EMBL" id="LT854705">
    <property type="protein sequence ID" value="SMS14559.1"/>
    <property type="molecule type" value="Genomic_DNA"/>
</dbReference>
<evidence type="ECO:0000313" key="5">
    <source>
        <dbReference type="EMBL" id="SMS13376.1"/>
    </source>
</evidence>
<evidence type="ECO:0000259" key="2">
    <source>
        <dbReference type="Pfam" id="PF13542"/>
    </source>
</evidence>
<evidence type="ECO:0000313" key="4">
    <source>
        <dbReference type="EMBL" id="SMS13078.1"/>
    </source>
</evidence>
<feature type="domain" description="Transposase IS204/IS1001/IS1096/IS1165 zinc-finger" evidence="3">
    <location>
        <begin position="45"/>
        <end position="89"/>
    </location>
</feature>
<evidence type="ECO:0000313" key="15">
    <source>
        <dbReference type="EMBL" id="SMS14686.1"/>
    </source>
</evidence>
<evidence type="ECO:0000313" key="6">
    <source>
        <dbReference type="EMBL" id="SMS13672.1"/>
    </source>
</evidence>
<dbReference type="KEGG" id="lzy:LZ3411_1636"/>
<evidence type="ECO:0000259" key="3">
    <source>
        <dbReference type="Pfam" id="PF14690"/>
    </source>
</evidence>
<dbReference type="EMBL" id="LT854705">
    <property type="protein sequence ID" value="SMS13925.1"/>
    <property type="molecule type" value="Genomic_DNA"/>
</dbReference>
<dbReference type="PANTHER" id="PTHR33498:SF1">
    <property type="entry name" value="TRANSPOSASE FOR INSERTION SEQUENCE ELEMENT IS1557"/>
    <property type="match status" value="1"/>
</dbReference>
<dbReference type="NCBIfam" id="NF033550">
    <property type="entry name" value="transpos_ISL3"/>
    <property type="match status" value="1"/>
</dbReference>
<evidence type="ECO:0000313" key="7">
    <source>
        <dbReference type="EMBL" id="SMS13708.1"/>
    </source>
</evidence>
<accession>A0A1Y6JWE0</accession>
<dbReference type="KEGG" id="lzy:LZ3411_0720"/>
<dbReference type="KEGG" id="lzy:LZ3411_0658"/>
<evidence type="ECO:0000313" key="13">
    <source>
        <dbReference type="EMBL" id="SMS14484.1"/>
    </source>
</evidence>
<dbReference type="AlphaFoldDB" id="A0A1Y6JWE0"/>
<name>A0A1Y6JWE0_9LACO</name>
<dbReference type="InterPro" id="IPR002560">
    <property type="entry name" value="Transposase_DDE"/>
</dbReference>
<dbReference type="KEGG" id="lzy:LZ3411_1434"/>
<dbReference type="KEGG" id="lzy:LZ3411_0875"/>
<dbReference type="InterPro" id="IPR029261">
    <property type="entry name" value="Transposase_Znf"/>
</dbReference>
<proteinExistence type="predicted"/>
<dbReference type="KEGG" id="lzy:LZ3411_0028"/>
<dbReference type="EMBL" id="LT854705">
    <property type="protein sequence ID" value="SMS14175.1"/>
    <property type="molecule type" value="Genomic_DNA"/>
</dbReference>
<dbReference type="EMBL" id="LT854705">
    <property type="protein sequence ID" value="SMS13078.1"/>
    <property type="molecule type" value="Genomic_DNA"/>
</dbReference>
<dbReference type="InterPro" id="IPR047951">
    <property type="entry name" value="Transpos_ISL3"/>
</dbReference>
<dbReference type="KEGG" id="lzy:LZ3411_0987"/>
<dbReference type="KEGG" id="lzy:LZ3411_1509"/>
<dbReference type="EMBL" id="LT854705">
    <property type="protein sequence ID" value="SMS13770.1"/>
    <property type="molecule type" value="Genomic_DNA"/>
</dbReference>
<evidence type="ECO:0000313" key="9">
    <source>
        <dbReference type="EMBL" id="SMS13925.1"/>
    </source>
</evidence>
<dbReference type="Pfam" id="PF01610">
    <property type="entry name" value="DDE_Tnp_ISL3"/>
    <property type="match status" value="1"/>
</dbReference>
<dbReference type="KEGG" id="lzy:LZ3411_1125"/>
<reference evidence="12" key="2">
    <citation type="submission" date="2017-05" db="EMBL/GenBank/DDBJ databases">
        <authorList>
            <person name="Song R."/>
            <person name="Chenine A.L."/>
            <person name="Ruprecht R.M."/>
        </authorList>
    </citation>
    <scope>NUCLEOTIDE SEQUENCE</scope>
    <source>
        <strain evidence="12">ACA-DC 3411</strain>
    </source>
</reference>
<dbReference type="KEGG" id="lzy:LZ3411_0981"/>
<dbReference type="EMBL" id="LT854705">
    <property type="protein sequence ID" value="SMS14037.1"/>
    <property type="molecule type" value="Genomic_DNA"/>
</dbReference>
<dbReference type="EMBL" id="LT854705">
    <property type="protein sequence ID" value="SMS14031.1"/>
    <property type="molecule type" value="Genomic_DNA"/>
</dbReference>
<dbReference type="KEGG" id="lzy:LZ3411_0622"/>
<dbReference type="EMBL" id="LT854705">
    <property type="protein sequence ID" value="SMS13708.1"/>
    <property type="molecule type" value="Genomic_DNA"/>
</dbReference>
<sequence>MFGMSQDQSTRVLLQIKDENIKNLSTKILSDGVMRVMGELTYNSILCPRCGKVTMNHNGHKTVTVRLPRVSERTTLLVLKKQRFRCQNCGKTLLAQTPLIRKQHQISENTLHAIDLALTEDRTMSSIATQYNVSTNTVCRRLTLLGKELQPAYNGLPRQLCIDEFRSTGNQMSFIAINAKTHDIVTILSGRKNADIKHFFRSHYSNKNRKHVKSVVMDFNSQYESAIRTLFPNAKLVADNFHLVQMTLRSLNQTRVQLMKQFKPDTREYRILKFYWRFYLKSYDSLEATKVWWFSHLKDRQTQEQLVQEGLGLSEQFMHTYFSAHQLVKAFQDRDYTGFLKALGGVENVSPQLMTTVKTFIHRKRLIKNMAHGTLSNGPIEGINRKIKQIKRTAYGYKNWKHFIYRIRIEFLIKVKKKNPIRK</sequence>
<dbReference type="Pfam" id="PF13542">
    <property type="entry name" value="HTH_Tnp_ISL3"/>
    <property type="match status" value="1"/>
</dbReference>
<dbReference type="PANTHER" id="PTHR33498">
    <property type="entry name" value="TRANSPOSASE FOR INSERTION SEQUENCE ELEMENT IS1557"/>
    <property type="match status" value="1"/>
</dbReference>
<evidence type="ECO:0000313" key="10">
    <source>
        <dbReference type="EMBL" id="SMS14031.1"/>
    </source>
</evidence>
<feature type="domain" description="Transposase IS204/IS1001/IS1096/IS1165 helix-turn-helix" evidence="2">
    <location>
        <begin position="96"/>
        <end position="142"/>
    </location>
</feature>
<evidence type="ECO:0000313" key="12">
    <source>
        <dbReference type="EMBL" id="SMS14175.1"/>
    </source>
</evidence>
<evidence type="ECO:0000259" key="1">
    <source>
        <dbReference type="Pfam" id="PF01610"/>
    </source>
</evidence>
<evidence type="ECO:0000313" key="11">
    <source>
        <dbReference type="EMBL" id="SMS14037.1"/>
    </source>
</evidence>
<evidence type="ECO:0000313" key="14">
    <source>
        <dbReference type="EMBL" id="SMS14559.1"/>
    </source>
</evidence>
<evidence type="ECO:0000313" key="8">
    <source>
        <dbReference type="EMBL" id="SMS13770.1"/>
    </source>
</evidence>